<dbReference type="AlphaFoldDB" id="A0A5J4VSI1"/>
<gene>
    <name evidence="1" type="ORF">EZS28_018951</name>
</gene>
<reference evidence="1 2" key="1">
    <citation type="submission" date="2019-03" db="EMBL/GenBank/DDBJ databases">
        <title>Single cell metagenomics reveals metabolic interactions within the superorganism composed of flagellate Streblomastix strix and complex community of Bacteroidetes bacteria on its surface.</title>
        <authorList>
            <person name="Treitli S.C."/>
            <person name="Kolisko M."/>
            <person name="Husnik F."/>
            <person name="Keeling P."/>
            <person name="Hampl V."/>
        </authorList>
    </citation>
    <scope>NUCLEOTIDE SEQUENCE [LARGE SCALE GENOMIC DNA]</scope>
    <source>
        <strain evidence="1">ST1C</strain>
    </source>
</reference>
<name>A0A5J4VSI1_9EUKA</name>
<dbReference type="GO" id="GO:0003676">
    <property type="term" value="F:nucleic acid binding"/>
    <property type="evidence" value="ECO:0007669"/>
    <property type="project" value="InterPro"/>
</dbReference>
<dbReference type="InterPro" id="IPR036397">
    <property type="entry name" value="RNaseH_sf"/>
</dbReference>
<dbReference type="EMBL" id="SNRW01005232">
    <property type="protein sequence ID" value="KAA6385521.1"/>
    <property type="molecule type" value="Genomic_DNA"/>
</dbReference>
<evidence type="ECO:0000313" key="1">
    <source>
        <dbReference type="EMBL" id="KAA6385521.1"/>
    </source>
</evidence>
<dbReference type="Pfam" id="PF01359">
    <property type="entry name" value="Transposase_1"/>
    <property type="match status" value="1"/>
</dbReference>
<dbReference type="OrthoDB" id="10017160at2759"/>
<dbReference type="Proteomes" id="UP000324800">
    <property type="component" value="Unassembled WGS sequence"/>
</dbReference>
<evidence type="ECO:0000313" key="2">
    <source>
        <dbReference type="Proteomes" id="UP000324800"/>
    </source>
</evidence>
<dbReference type="Gene3D" id="3.30.420.10">
    <property type="entry name" value="Ribonuclease H-like superfamily/Ribonuclease H"/>
    <property type="match status" value="1"/>
</dbReference>
<protein>
    <recommendedName>
        <fullName evidence="3">Mariner Mos1 transposase</fullName>
    </recommendedName>
</protein>
<dbReference type="InterPro" id="IPR052709">
    <property type="entry name" value="Transposase-MT_Hybrid"/>
</dbReference>
<dbReference type="InterPro" id="IPR001888">
    <property type="entry name" value="Transposase_1"/>
</dbReference>
<proteinExistence type="predicted"/>
<organism evidence="1 2">
    <name type="scientific">Streblomastix strix</name>
    <dbReference type="NCBI Taxonomy" id="222440"/>
    <lineage>
        <taxon>Eukaryota</taxon>
        <taxon>Metamonada</taxon>
        <taxon>Preaxostyla</taxon>
        <taxon>Oxymonadida</taxon>
        <taxon>Streblomastigidae</taxon>
        <taxon>Streblomastix</taxon>
    </lineage>
</organism>
<dbReference type="PANTHER" id="PTHR46060:SF1">
    <property type="entry name" value="MARINER MOS1 TRANSPOSASE-LIKE PROTEIN"/>
    <property type="match status" value="1"/>
</dbReference>
<accession>A0A5J4VSI1</accession>
<dbReference type="PANTHER" id="PTHR46060">
    <property type="entry name" value="MARINER MOS1 TRANSPOSASE-LIKE PROTEIN"/>
    <property type="match status" value="1"/>
</dbReference>
<comment type="caution">
    <text evidence="1">The sequence shown here is derived from an EMBL/GenBank/DDBJ whole genome shotgun (WGS) entry which is preliminary data.</text>
</comment>
<sequence>MKNFTKLIWKHSSQPTPIIPRANIGDEKVMFTVFFSEEGIQFIHQLPHGETMNSRTFVKDVLTPLQNKYVQQKHAKQIEITIHHDNSRLHTAKHTKQFLQNSVFDQLQHPAYFPDIAPCDLSLFGILKKELKGVMIANELQAYDLVSRILAEIHQIEIWRTLRSWITLLQWIAKHDGDYQSKDKR</sequence>
<evidence type="ECO:0008006" key="3">
    <source>
        <dbReference type="Google" id="ProtNLM"/>
    </source>
</evidence>